<dbReference type="PROSITE" id="PS50181">
    <property type="entry name" value="FBOX"/>
    <property type="match status" value="1"/>
</dbReference>
<name>A0ABD0UUD6_DENTH</name>
<dbReference type="InterPro" id="IPR001810">
    <property type="entry name" value="F-box_dom"/>
</dbReference>
<evidence type="ECO:0000259" key="1">
    <source>
        <dbReference type="PROSITE" id="PS50181"/>
    </source>
</evidence>
<dbReference type="AlphaFoldDB" id="A0ABD0UUD6"/>
<dbReference type="PANTHER" id="PTHR31482:SF18">
    <property type="entry name" value="ESTS AU081301(E20138)"/>
    <property type="match status" value="1"/>
</dbReference>
<dbReference type="InterPro" id="IPR036047">
    <property type="entry name" value="F-box-like_dom_sf"/>
</dbReference>
<evidence type="ECO:0000313" key="2">
    <source>
        <dbReference type="EMBL" id="KAL0916115.1"/>
    </source>
</evidence>
<organism evidence="2 3">
    <name type="scientific">Dendrobium thyrsiflorum</name>
    <name type="common">Pinecone-like raceme dendrobium</name>
    <name type="synonym">Orchid</name>
    <dbReference type="NCBI Taxonomy" id="117978"/>
    <lineage>
        <taxon>Eukaryota</taxon>
        <taxon>Viridiplantae</taxon>
        <taxon>Streptophyta</taxon>
        <taxon>Embryophyta</taxon>
        <taxon>Tracheophyta</taxon>
        <taxon>Spermatophyta</taxon>
        <taxon>Magnoliopsida</taxon>
        <taxon>Liliopsida</taxon>
        <taxon>Asparagales</taxon>
        <taxon>Orchidaceae</taxon>
        <taxon>Epidendroideae</taxon>
        <taxon>Malaxideae</taxon>
        <taxon>Dendrobiinae</taxon>
        <taxon>Dendrobium</taxon>
    </lineage>
</organism>
<reference evidence="2 3" key="1">
    <citation type="journal article" date="2024" name="Plant Biotechnol. J.">
        <title>Dendrobium thyrsiflorum genome and its molecular insights into genes involved in important horticultural traits.</title>
        <authorList>
            <person name="Chen B."/>
            <person name="Wang J.Y."/>
            <person name="Zheng P.J."/>
            <person name="Li K.L."/>
            <person name="Liang Y.M."/>
            <person name="Chen X.F."/>
            <person name="Zhang C."/>
            <person name="Zhao X."/>
            <person name="He X."/>
            <person name="Zhang G.Q."/>
            <person name="Liu Z.J."/>
            <person name="Xu Q."/>
        </authorList>
    </citation>
    <scope>NUCLEOTIDE SEQUENCE [LARGE SCALE GENOMIC DNA]</scope>
    <source>
        <strain evidence="2">GZMU011</strain>
    </source>
</reference>
<comment type="caution">
    <text evidence="2">The sequence shown here is derived from an EMBL/GenBank/DDBJ whole genome shotgun (WGS) entry which is preliminary data.</text>
</comment>
<dbReference type="Pfam" id="PF12937">
    <property type="entry name" value="F-box-like"/>
    <property type="match status" value="1"/>
</dbReference>
<dbReference type="SUPFAM" id="SSF81383">
    <property type="entry name" value="F-box domain"/>
    <property type="match status" value="1"/>
</dbReference>
<dbReference type="EMBL" id="JANQDX010000011">
    <property type="protein sequence ID" value="KAL0916115.1"/>
    <property type="molecule type" value="Genomic_DNA"/>
</dbReference>
<evidence type="ECO:0000313" key="3">
    <source>
        <dbReference type="Proteomes" id="UP001552299"/>
    </source>
</evidence>
<feature type="domain" description="F-box" evidence="1">
    <location>
        <begin position="92"/>
        <end position="138"/>
    </location>
</feature>
<dbReference type="Proteomes" id="UP001552299">
    <property type="component" value="Unassembled WGS sequence"/>
</dbReference>
<accession>A0ABD0UUD6</accession>
<keyword evidence="3" id="KW-1185">Reference proteome</keyword>
<dbReference type="SMART" id="SM00256">
    <property type="entry name" value="FBOX"/>
    <property type="match status" value="1"/>
</dbReference>
<dbReference type="Gene3D" id="1.20.1280.50">
    <property type="match status" value="1"/>
</dbReference>
<sequence length="403" mass="46961">MSLFLKPFLPFLLLFIRPLPHKPVFPSWVFELALMAVLVCREAMHHSFEWVKNWSISRTVDFNFPPAMPFRDCGSSLEGEVGGEVAESALATMTMLDLPELTIECILEKLSPAELCKMSGVCSFLRERCTSDHLWKRHMKEKWSRVVGEEAWRKWELQVALRKDFDVGEETGGVRSKGWMGWLGCVWPLSWLKRKMEDGRKPWRILPVDSLISFYQALESGRFSFPAQVYNRENGNTGFLLSCYDAEISYNSRTNKFYARYPPHGKRVPAIEEVTWERVRAPIGTSAHDLHISDCLTELNPGDHIEIQWRRNKKFPYGWWYGVVGHLEVCDRGEHRCCCHASDTIVLEFNHYAPGSRWRRKIINRKEYREDGNEDGFYGGIRKVQKKEEISVWKQFCPAEVQD</sequence>
<protein>
    <recommendedName>
        <fullName evidence="1">F-box domain-containing protein</fullName>
    </recommendedName>
</protein>
<gene>
    <name evidence="2" type="ORF">M5K25_013598</name>
</gene>
<dbReference type="PANTHER" id="PTHR31482">
    <property type="entry name" value="ESTS AU081301(E20138)"/>
    <property type="match status" value="1"/>
</dbReference>
<proteinExistence type="predicted"/>